<gene>
    <name evidence="2" type="ORF">M422DRAFT_782411</name>
</gene>
<feature type="compositionally biased region" description="Basic and acidic residues" evidence="1">
    <location>
        <begin position="76"/>
        <end position="92"/>
    </location>
</feature>
<evidence type="ECO:0000313" key="3">
    <source>
        <dbReference type="Proteomes" id="UP000054279"/>
    </source>
</evidence>
<feature type="region of interest" description="Disordered" evidence="1">
    <location>
        <begin position="1"/>
        <end position="55"/>
    </location>
</feature>
<dbReference type="EMBL" id="KN837185">
    <property type="protein sequence ID" value="KIJ35713.1"/>
    <property type="molecule type" value="Genomic_DNA"/>
</dbReference>
<keyword evidence="3" id="KW-1185">Reference proteome</keyword>
<feature type="compositionally biased region" description="Basic and acidic residues" evidence="1">
    <location>
        <begin position="124"/>
        <end position="138"/>
    </location>
</feature>
<feature type="non-terminal residue" evidence="2">
    <location>
        <position position="166"/>
    </location>
</feature>
<dbReference type="Proteomes" id="UP000054279">
    <property type="component" value="Unassembled WGS sequence"/>
</dbReference>
<feature type="region of interest" description="Disordered" evidence="1">
    <location>
        <begin position="76"/>
        <end position="166"/>
    </location>
</feature>
<organism evidence="2 3">
    <name type="scientific">Sphaerobolus stellatus (strain SS14)</name>
    <dbReference type="NCBI Taxonomy" id="990650"/>
    <lineage>
        <taxon>Eukaryota</taxon>
        <taxon>Fungi</taxon>
        <taxon>Dikarya</taxon>
        <taxon>Basidiomycota</taxon>
        <taxon>Agaricomycotina</taxon>
        <taxon>Agaricomycetes</taxon>
        <taxon>Phallomycetidae</taxon>
        <taxon>Geastrales</taxon>
        <taxon>Sphaerobolaceae</taxon>
        <taxon>Sphaerobolus</taxon>
    </lineage>
</organism>
<feature type="compositionally biased region" description="Low complexity" evidence="1">
    <location>
        <begin position="1"/>
        <end position="31"/>
    </location>
</feature>
<evidence type="ECO:0000313" key="2">
    <source>
        <dbReference type="EMBL" id="KIJ35713.1"/>
    </source>
</evidence>
<reference evidence="2 3" key="1">
    <citation type="submission" date="2014-06" db="EMBL/GenBank/DDBJ databases">
        <title>Evolutionary Origins and Diversification of the Mycorrhizal Mutualists.</title>
        <authorList>
            <consortium name="DOE Joint Genome Institute"/>
            <consortium name="Mycorrhizal Genomics Consortium"/>
            <person name="Kohler A."/>
            <person name="Kuo A."/>
            <person name="Nagy L.G."/>
            <person name="Floudas D."/>
            <person name="Copeland A."/>
            <person name="Barry K.W."/>
            <person name="Cichocki N."/>
            <person name="Veneault-Fourrey C."/>
            <person name="LaButti K."/>
            <person name="Lindquist E.A."/>
            <person name="Lipzen A."/>
            <person name="Lundell T."/>
            <person name="Morin E."/>
            <person name="Murat C."/>
            <person name="Riley R."/>
            <person name="Ohm R."/>
            <person name="Sun H."/>
            <person name="Tunlid A."/>
            <person name="Henrissat B."/>
            <person name="Grigoriev I.V."/>
            <person name="Hibbett D.S."/>
            <person name="Martin F."/>
        </authorList>
    </citation>
    <scope>NUCLEOTIDE SEQUENCE [LARGE SCALE GENOMIC DNA]</scope>
    <source>
        <strain evidence="2 3">SS14</strain>
    </source>
</reference>
<evidence type="ECO:0000256" key="1">
    <source>
        <dbReference type="SAM" id="MobiDB-lite"/>
    </source>
</evidence>
<proteinExistence type="predicted"/>
<protein>
    <submittedName>
        <fullName evidence="2">Uncharacterized protein</fullName>
    </submittedName>
</protein>
<feature type="compositionally biased region" description="Low complexity" evidence="1">
    <location>
        <begin position="145"/>
        <end position="157"/>
    </location>
</feature>
<accession>A0A0C9TZ35</accession>
<name>A0A0C9TZ35_SPHS4</name>
<dbReference type="HOGENOM" id="CLU_1606685_0_0_1"/>
<dbReference type="AlphaFoldDB" id="A0A0C9TZ35"/>
<sequence>MPLVLRRSASSPSVRVAPYSYPVSTPTSSSSPRRRRRGASDAASPAFPRRLPSDSAAPRRVLAEIDWWRVVEGQREVDEHDNGGDDEHHVEDDTTGDDVVARVSTPEPRSPRSLYPVQEDADDHDALPHAHTHAHDDFSYSSYLPHSPAHSRSSSASYTTTDDIPF</sequence>